<gene>
    <name evidence="1" type="ORF">GUK36_03310</name>
</gene>
<name>A0A6P0BXG8_RHILE</name>
<dbReference type="AlphaFoldDB" id="A0A6P0BXG8"/>
<comment type="caution">
    <text evidence="1">The sequence shown here is derived from an EMBL/GenBank/DDBJ whole genome shotgun (WGS) entry which is preliminary data.</text>
</comment>
<dbReference type="EMBL" id="WXXP01000001">
    <property type="protein sequence ID" value="NEK48456.1"/>
    <property type="molecule type" value="Genomic_DNA"/>
</dbReference>
<accession>A0A6P0BXG8</accession>
<organism evidence="1 2">
    <name type="scientific">Rhizobium leguminosarum</name>
    <dbReference type="NCBI Taxonomy" id="384"/>
    <lineage>
        <taxon>Bacteria</taxon>
        <taxon>Pseudomonadati</taxon>
        <taxon>Pseudomonadota</taxon>
        <taxon>Alphaproteobacteria</taxon>
        <taxon>Hyphomicrobiales</taxon>
        <taxon>Rhizobiaceae</taxon>
        <taxon>Rhizobium/Agrobacterium group</taxon>
        <taxon>Rhizobium</taxon>
    </lineage>
</organism>
<proteinExistence type="predicted"/>
<evidence type="ECO:0000313" key="2">
    <source>
        <dbReference type="Proteomes" id="UP000471409"/>
    </source>
</evidence>
<sequence>MRIAVLGWGSLIWKPAKLKIREPFRETGPILPIEFARISGNGRLTLVIDERHGEGCETFYAISSFDNLDDARDNLRDREGMTHVNGVGFVDLLHDVVSERALERHPNTVPIVREWAAQHDFDAVIWTALAPNFAEMQSVEFSVDAAMIYLKALPSEKLALAKDCIRNAPKTVKTPLRAAFFDLWPDL</sequence>
<reference evidence="1 2" key="1">
    <citation type="submission" date="2020-01" db="EMBL/GenBank/DDBJ databases">
        <title>Rhizobium genotypes associated with high levels of biological nitrogen fixation by grain legumes in a temperate-maritime cropping system.</title>
        <authorList>
            <person name="Maluk M."/>
            <person name="Francesc Ferrando Molina F."/>
            <person name="Lopez Del Egido L."/>
            <person name="Lafos M."/>
            <person name="Langarica-Fuentes A."/>
            <person name="Gebre Yohannes G."/>
            <person name="Young M.W."/>
            <person name="Martin P."/>
            <person name="Gantlett R."/>
            <person name="Kenicer G."/>
            <person name="Hawes C."/>
            <person name="Begg G.S."/>
            <person name="Quilliam R.S."/>
            <person name="Squire G.R."/>
            <person name="Poole P.S."/>
            <person name="Young P.W."/>
            <person name="Iannetta P.M."/>
            <person name="James E.K."/>
        </authorList>
    </citation>
    <scope>NUCLEOTIDE SEQUENCE [LARGE SCALE GENOMIC DNA]</scope>
    <source>
        <strain evidence="1 2">JHI944</strain>
    </source>
</reference>
<protein>
    <submittedName>
        <fullName evidence="1">Uncharacterized protein</fullName>
    </submittedName>
</protein>
<evidence type="ECO:0000313" key="1">
    <source>
        <dbReference type="EMBL" id="NEK48456.1"/>
    </source>
</evidence>
<dbReference type="Proteomes" id="UP000471409">
    <property type="component" value="Unassembled WGS sequence"/>
</dbReference>